<dbReference type="SUPFAM" id="SSF54184">
    <property type="entry name" value="Penicillin-binding protein 2x (pbp-2x), c-terminal domain"/>
    <property type="match status" value="2"/>
</dbReference>
<dbReference type="InterPro" id="IPR050515">
    <property type="entry name" value="Beta-lactam/transpept"/>
</dbReference>
<feature type="region of interest" description="Disordered" evidence="4">
    <location>
        <begin position="692"/>
        <end position="742"/>
    </location>
</feature>
<dbReference type="Pfam" id="PF00905">
    <property type="entry name" value="Transpeptidase"/>
    <property type="match status" value="1"/>
</dbReference>
<dbReference type="PROSITE" id="PS51257">
    <property type="entry name" value="PROKAR_LIPOPROTEIN"/>
    <property type="match status" value="1"/>
</dbReference>
<evidence type="ECO:0000256" key="1">
    <source>
        <dbReference type="ARBA" id="ARBA00004370"/>
    </source>
</evidence>
<dbReference type="Gene3D" id="3.30.10.20">
    <property type="match status" value="2"/>
</dbReference>
<dbReference type="InterPro" id="IPR001460">
    <property type="entry name" value="PCN-bd_Tpept"/>
</dbReference>
<dbReference type="GO" id="GO:0071555">
    <property type="term" value="P:cell wall organization"/>
    <property type="evidence" value="ECO:0007669"/>
    <property type="project" value="TreeGrafter"/>
</dbReference>
<keyword evidence="5" id="KW-0812">Transmembrane</keyword>
<dbReference type="RefSeq" id="WP_353947672.1">
    <property type="nucleotide sequence ID" value="NZ_CP159510.1"/>
</dbReference>
<evidence type="ECO:0000259" key="6">
    <source>
        <dbReference type="PROSITE" id="PS51178"/>
    </source>
</evidence>
<sequence length="742" mass="80561">MFQRKRRSLSFWAGLVGACFMLAFFVIIGRFVYIAQGKEIEGHKLMPIAKNQWSQYKVIDEKRGTIYSANGRILAEDVPAYTLFAVTSPNAGKDRQGNLRYVKDKEKTARLLAPVLGMKESDMLNRLNKNAYQVEFGSKGRMLSYEKKKQIDKLGLPGIGYLTESRRYYPEQGSAAYTIGFTQTDSKTKQQQGAFGIEQSLDRYLSEKDGTVRYYKSVSGVPIPDEHQRISKSVPGNDAHLTINSSIQTVLEQAMTRVNKEYTPESMVGVVADPKTGKILAMSSLPGFNPNKRDIKQFSNSAISDPYEPGSVMKTFTVASALDAGVYNGQATYPSGDYKTKGGTIHDWHRGGWGTITFNQGFELSSNVGMSVLTDKYIGPDRLGAYFKKFGLMKKTGIDLPGERSSLVNWTWPIDKLEASFGQASAFTAIQIVQAATAIANDGKMMRPYVVDKVVNPETKKTVVDHQPVVAGQPISPQAAEQTRSLLRRAVSAKDVVKGYNATGVAYDLPGYDVIGKTGTAQVAVDGQYLPGKNNYIYSFLGMAPEKDPKLIVYVAVKQPQLKPTDLGAEPVEQIVRPVMASSLQYMQVRKASPESGDMGTSSEKVDNYTGQSITEAEAALKNSGLNPVSAGTGTVSKQAPAAGDKAVKGSRVILLGSGSATVPDLSGWSLADSMKFAEAAGMKLKVQGNGFVTEQKPKPGSRVKGGSDLTLQLSPHQPGPEQKETTEDAKSSSNQPEGQNE</sequence>
<dbReference type="CDD" id="cd06575">
    <property type="entry name" value="PASTA_Pbp2x-like_2"/>
    <property type="match status" value="1"/>
</dbReference>
<dbReference type="InterPro" id="IPR012338">
    <property type="entry name" value="Beta-lactam/transpept-like"/>
</dbReference>
<evidence type="ECO:0000256" key="2">
    <source>
        <dbReference type="ARBA" id="ARBA00007171"/>
    </source>
</evidence>
<comment type="similarity">
    <text evidence="2">Belongs to the transpeptidase family.</text>
</comment>
<protein>
    <submittedName>
        <fullName evidence="7">Penicillin-binding transpeptidase domain-containing protein</fullName>
    </submittedName>
</protein>
<dbReference type="Pfam" id="PF03793">
    <property type="entry name" value="PASTA"/>
    <property type="match status" value="2"/>
</dbReference>
<feature type="compositionally biased region" description="Basic and acidic residues" evidence="4">
    <location>
        <begin position="722"/>
        <end position="731"/>
    </location>
</feature>
<dbReference type="PANTHER" id="PTHR30627:SF26">
    <property type="entry name" value="PENICILLIN-BINDING PROTEIN 2B"/>
    <property type="match status" value="1"/>
</dbReference>
<dbReference type="SUPFAM" id="SSF56519">
    <property type="entry name" value="Penicillin binding protein dimerisation domain"/>
    <property type="match status" value="1"/>
</dbReference>
<feature type="domain" description="PASTA" evidence="6">
    <location>
        <begin position="600"/>
        <end position="656"/>
    </location>
</feature>
<dbReference type="EMBL" id="CP159510">
    <property type="protein sequence ID" value="XCJ15966.1"/>
    <property type="molecule type" value="Genomic_DNA"/>
</dbReference>
<keyword evidence="3 5" id="KW-0472">Membrane</keyword>
<dbReference type="Gene3D" id="3.40.710.10">
    <property type="entry name" value="DD-peptidase/beta-lactamase superfamily"/>
    <property type="match status" value="1"/>
</dbReference>
<dbReference type="PANTHER" id="PTHR30627">
    <property type="entry name" value="PEPTIDOGLYCAN D,D-TRANSPEPTIDASE"/>
    <property type="match status" value="1"/>
</dbReference>
<dbReference type="InterPro" id="IPR036138">
    <property type="entry name" value="PBP_dimer_sf"/>
</dbReference>
<dbReference type="AlphaFoldDB" id="A0AAU8ICN5"/>
<name>A0AAU8ICN5_9BACL</name>
<dbReference type="SUPFAM" id="SSF56601">
    <property type="entry name" value="beta-lactamase/transpeptidase-like"/>
    <property type="match status" value="1"/>
</dbReference>
<dbReference type="Gene3D" id="2.20.70.70">
    <property type="match status" value="1"/>
</dbReference>
<organism evidence="7">
    <name type="scientific">Sporolactobacillus sp. Y61</name>
    <dbReference type="NCBI Taxonomy" id="3160863"/>
    <lineage>
        <taxon>Bacteria</taxon>
        <taxon>Bacillati</taxon>
        <taxon>Bacillota</taxon>
        <taxon>Bacilli</taxon>
        <taxon>Bacillales</taxon>
        <taxon>Sporolactobacillaceae</taxon>
        <taxon>Sporolactobacillus</taxon>
    </lineage>
</organism>
<dbReference type="Gene3D" id="3.30.70.2110">
    <property type="match status" value="1"/>
</dbReference>
<feature type="domain" description="PASTA" evidence="6">
    <location>
        <begin position="657"/>
        <end position="716"/>
    </location>
</feature>
<dbReference type="InterPro" id="IPR005311">
    <property type="entry name" value="PBP_dimer"/>
</dbReference>
<gene>
    <name evidence="7" type="ORF">ABNN70_09610</name>
</gene>
<proteinExistence type="inferred from homology"/>
<dbReference type="PROSITE" id="PS51178">
    <property type="entry name" value="PASTA"/>
    <property type="match status" value="2"/>
</dbReference>
<reference evidence="7" key="1">
    <citation type="submission" date="2024-06" db="EMBL/GenBank/DDBJ databases">
        <authorList>
            <person name="Fan A."/>
            <person name="Zhang F.Y."/>
            <person name="Zhang L."/>
        </authorList>
    </citation>
    <scope>NUCLEOTIDE SEQUENCE</scope>
    <source>
        <strain evidence="7">Y61</strain>
    </source>
</reference>
<dbReference type="GO" id="GO:0005886">
    <property type="term" value="C:plasma membrane"/>
    <property type="evidence" value="ECO:0007669"/>
    <property type="project" value="TreeGrafter"/>
</dbReference>
<evidence type="ECO:0000256" key="5">
    <source>
        <dbReference type="SAM" id="Phobius"/>
    </source>
</evidence>
<feature type="compositionally biased region" description="Polar residues" evidence="4">
    <location>
        <begin position="732"/>
        <end position="742"/>
    </location>
</feature>
<accession>A0AAU8ICN5</accession>
<evidence type="ECO:0000256" key="4">
    <source>
        <dbReference type="SAM" id="MobiDB-lite"/>
    </source>
</evidence>
<evidence type="ECO:0000256" key="3">
    <source>
        <dbReference type="ARBA" id="ARBA00023136"/>
    </source>
</evidence>
<dbReference type="Pfam" id="PF03717">
    <property type="entry name" value="PBP_dimer"/>
    <property type="match status" value="1"/>
</dbReference>
<evidence type="ECO:0000313" key="7">
    <source>
        <dbReference type="EMBL" id="XCJ15966.1"/>
    </source>
</evidence>
<feature type="transmembrane region" description="Helical" evidence="5">
    <location>
        <begin position="12"/>
        <end position="33"/>
    </location>
</feature>
<dbReference type="Gene3D" id="3.90.1310.10">
    <property type="entry name" value="Penicillin-binding protein 2a (Domain 2)"/>
    <property type="match status" value="1"/>
</dbReference>
<dbReference type="SMART" id="SM00740">
    <property type="entry name" value="PASTA"/>
    <property type="match status" value="2"/>
</dbReference>
<keyword evidence="5" id="KW-1133">Transmembrane helix</keyword>
<dbReference type="CDD" id="cd06576">
    <property type="entry name" value="PASTA_Pbp2x-like_1"/>
    <property type="match status" value="1"/>
</dbReference>
<dbReference type="GO" id="GO:0008658">
    <property type="term" value="F:penicillin binding"/>
    <property type="evidence" value="ECO:0007669"/>
    <property type="project" value="InterPro"/>
</dbReference>
<comment type="subcellular location">
    <subcellularLocation>
        <location evidence="1">Membrane</location>
    </subcellularLocation>
</comment>
<dbReference type="InterPro" id="IPR005543">
    <property type="entry name" value="PASTA_dom"/>
</dbReference>